<dbReference type="EMBL" id="PGCL01000003">
    <property type="protein sequence ID" value="TAJ43888.1"/>
    <property type="molecule type" value="Genomic_DNA"/>
</dbReference>
<keyword evidence="1" id="KW-0597">Phosphoprotein</keyword>
<organism evidence="6 7">
    <name type="scientific">Methanofollis fontis</name>
    <dbReference type="NCBI Taxonomy" id="2052832"/>
    <lineage>
        <taxon>Archaea</taxon>
        <taxon>Methanobacteriati</taxon>
        <taxon>Methanobacteriota</taxon>
        <taxon>Stenosarchaea group</taxon>
        <taxon>Methanomicrobia</taxon>
        <taxon>Methanomicrobiales</taxon>
        <taxon>Methanomicrobiaceae</taxon>
        <taxon>Methanofollis</taxon>
    </lineage>
</organism>
<evidence type="ECO:0000256" key="2">
    <source>
        <dbReference type="ARBA" id="ARBA00022649"/>
    </source>
</evidence>
<evidence type="ECO:0008006" key="8">
    <source>
        <dbReference type="Google" id="ProtNLM"/>
    </source>
</evidence>
<evidence type="ECO:0000256" key="4">
    <source>
        <dbReference type="ARBA" id="ARBA00022741"/>
    </source>
</evidence>
<dbReference type="RefSeq" id="WP_130646945.1">
    <property type="nucleotide sequence ID" value="NZ_PGCL01000003.1"/>
</dbReference>
<evidence type="ECO:0000313" key="7">
    <source>
        <dbReference type="Proteomes" id="UP000292580"/>
    </source>
</evidence>
<keyword evidence="2" id="KW-1277">Toxin-antitoxin system</keyword>
<keyword evidence="4" id="KW-0547">Nucleotide-binding</keyword>
<evidence type="ECO:0000256" key="3">
    <source>
        <dbReference type="ARBA" id="ARBA00022722"/>
    </source>
</evidence>
<dbReference type="InterPro" id="IPR051813">
    <property type="entry name" value="HepT_RNase_toxin"/>
</dbReference>
<evidence type="ECO:0000256" key="1">
    <source>
        <dbReference type="ARBA" id="ARBA00022553"/>
    </source>
</evidence>
<dbReference type="GO" id="GO:0000166">
    <property type="term" value="F:nucleotide binding"/>
    <property type="evidence" value="ECO:0007669"/>
    <property type="project" value="UniProtKB-KW"/>
</dbReference>
<dbReference type="GO" id="GO:0110001">
    <property type="term" value="C:toxin-antitoxin complex"/>
    <property type="evidence" value="ECO:0007669"/>
    <property type="project" value="InterPro"/>
</dbReference>
<dbReference type="GO" id="GO:0016787">
    <property type="term" value="F:hydrolase activity"/>
    <property type="evidence" value="ECO:0007669"/>
    <property type="project" value="UniProtKB-KW"/>
</dbReference>
<sequence length="114" mass="12928">MPGDLLLYLEDIRDAIAAIRSYVGERSFEDIVDDPMCLDAIVLRFITIGEAVKHLPPDLTARHPEIEWRKIAGLRDISVHSYYSVKPTILWDIIQTRLGPLEEAVEGLIQDEGE</sequence>
<dbReference type="Pfam" id="PF01934">
    <property type="entry name" value="HepT-like"/>
    <property type="match status" value="1"/>
</dbReference>
<gene>
    <name evidence="6" type="ORF">CUJ86_07450</name>
</gene>
<dbReference type="AlphaFoldDB" id="A0A483CP56"/>
<proteinExistence type="predicted"/>
<evidence type="ECO:0000313" key="6">
    <source>
        <dbReference type="EMBL" id="TAJ43888.1"/>
    </source>
</evidence>
<protein>
    <recommendedName>
        <fullName evidence="8">DUF86 domain-containing protein</fullName>
    </recommendedName>
</protein>
<keyword evidence="7" id="KW-1185">Reference proteome</keyword>
<evidence type="ECO:0000256" key="5">
    <source>
        <dbReference type="ARBA" id="ARBA00022801"/>
    </source>
</evidence>
<dbReference type="GO" id="GO:0004540">
    <property type="term" value="F:RNA nuclease activity"/>
    <property type="evidence" value="ECO:0007669"/>
    <property type="project" value="InterPro"/>
</dbReference>
<dbReference type="PANTHER" id="PTHR34139">
    <property type="entry name" value="UPF0331 PROTEIN MJ0127"/>
    <property type="match status" value="1"/>
</dbReference>
<reference evidence="6 7" key="1">
    <citation type="submission" date="2017-11" db="EMBL/GenBank/DDBJ databases">
        <title>Isolation and Characterization of Methanofollis Species from Methane Seep Offshore SW Taiwan.</title>
        <authorList>
            <person name="Teng N.-H."/>
            <person name="Lai M.-C."/>
            <person name="Chen S.-C."/>
        </authorList>
    </citation>
    <scope>NUCLEOTIDE SEQUENCE [LARGE SCALE GENOMIC DNA]</scope>
    <source>
        <strain evidence="6 7">FWC-SCC2</strain>
    </source>
</reference>
<keyword evidence="5" id="KW-0378">Hydrolase</keyword>
<dbReference type="Proteomes" id="UP000292580">
    <property type="component" value="Unassembled WGS sequence"/>
</dbReference>
<dbReference type="InterPro" id="IPR008201">
    <property type="entry name" value="HepT-like"/>
</dbReference>
<name>A0A483CP56_9EURY</name>
<dbReference type="OrthoDB" id="318716at2157"/>
<keyword evidence="3" id="KW-0540">Nuclease</keyword>
<accession>A0A483CP56</accession>
<dbReference type="PANTHER" id="PTHR34139:SF1">
    <property type="entry name" value="RNASE MJ1380-RELATED"/>
    <property type="match status" value="1"/>
</dbReference>
<comment type="caution">
    <text evidence="6">The sequence shown here is derived from an EMBL/GenBank/DDBJ whole genome shotgun (WGS) entry which is preliminary data.</text>
</comment>